<feature type="region of interest" description="Disordered" evidence="6">
    <location>
        <begin position="340"/>
        <end position="393"/>
    </location>
</feature>
<evidence type="ECO:0000256" key="6">
    <source>
        <dbReference type="SAM" id="MobiDB-lite"/>
    </source>
</evidence>
<reference evidence="10" key="1">
    <citation type="submission" date="2025-08" db="UniProtKB">
        <authorList>
            <consortium name="RefSeq"/>
        </authorList>
    </citation>
    <scope>IDENTIFICATION</scope>
</reference>
<sequence length="854" mass="94380">MCVVVGCVYVCIMNDDEEEDLQSWGWTDLSSYSSSSDSEQQQVSSSSDPQQRVSSSSSDPQQRVSSSSSDPQQRVSSSSSDPGQTGVMSRCSLRLDEGLSDRSLPRGSAPVSVGRVSWRSGRSVRSGLSQRHAASCSEALLFLGSPHKGACQSVTSDASLISSLLDESSIQEATQVDAFWGLDQDADSKDDAVVAQESCALIGSDGRCKKHLFQNQNTVYCKDCRGQNETETPVIYSRDRRTRAGRPGLCGTMNLKEAPPVGSLCGSAAEAFRWIYRRWSPTTTSSHLSRFLLRLFMVLLLLLLLLLSLCWFGPAGFCSVFPGLNVTTVDPVQSLSSMHSFLSPHSQSAEPDGEEPSEEEPSEEELLSRPPAVETPAPQVGSQEVHLDPEPMPAVDSERLVQVEQSLMVLRGRVESAGRWAERRHREVLQLYADLHRRPSLPQSGGGEGVEPWIRDLMDRQLFLLQIQLDEERQKREQMRQQDLLLLKAQTTRLDHLELHLQSLAARTQEVQWTPEPSATSLPAAVGAGVDGPSHDALQAEVLRLEAALGDVRRDIQGLSECRNGLERIQQVISERVSVLVQEEVRALMYGNQLAARGDSAPLPESVLRWLSERFVTEASLQEALSALEHSILQNVSRKLRRGEETGREDVLDSTGNAVTPEDVHAMVTDALRLFAQDRIGLADYALESGGGSVLSTRCSETFETKAALLSLFGVPLWYFSQSPRAVIQPDVHPGNCWAFKGSKGFLVIKLSMRILPTAVTLEHIPKVLAPSGMLRSAPRDFRVYGLRDESEEEGRLLGQFTYEEDGEDLQTFSLTEENHESFQIIEVQVLSNWGHPDYTCMYRFRVHGTPDDV</sequence>
<feature type="domain" description="SUN" evidence="8">
    <location>
        <begin position="691"/>
        <end position="852"/>
    </location>
</feature>
<dbReference type="STRING" id="52670.A0A2I4CFN0"/>
<feature type="region of interest" description="Disordered" evidence="6">
    <location>
        <begin position="27"/>
        <end position="88"/>
    </location>
</feature>
<protein>
    <submittedName>
        <fullName evidence="10">SUN domain-containing protein 1 isoform X1</fullName>
    </submittedName>
</protein>
<dbReference type="PANTHER" id="PTHR12911:SF23">
    <property type="entry name" value="SUN DOMAIN-CONTAINING PROTEIN 1"/>
    <property type="match status" value="1"/>
</dbReference>
<organism evidence="9 10">
    <name type="scientific">Austrofundulus limnaeus</name>
    <name type="common">Annual killifish</name>
    <dbReference type="NCBI Taxonomy" id="52670"/>
    <lineage>
        <taxon>Eukaryota</taxon>
        <taxon>Metazoa</taxon>
        <taxon>Chordata</taxon>
        <taxon>Craniata</taxon>
        <taxon>Vertebrata</taxon>
        <taxon>Euteleostomi</taxon>
        <taxon>Actinopterygii</taxon>
        <taxon>Neopterygii</taxon>
        <taxon>Teleostei</taxon>
        <taxon>Neoteleostei</taxon>
        <taxon>Acanthomorphata</taxon>
        <taxon>Ovalentaria</taxon>
        <taxon>Atherinomorphae</taxon>
        <taxon>Cyprinodontiformes</taxon>
        <taxon>Rivulidae</taxon>
        <taxon>Austrofundulus</taxon>
    </lineage>
</organism>
<evidence type="ECO:0000313" key="9">
    <source>
        <dbReference type="Proteomes" id="UP000192220"/>
    </source>
</evidence>
<keyword evidence="3" id="KW-0175">Coiled coil</keyword>
<dbReference type="Pfam" id="PF07738">
    <property type="entry name" value="Sad1_UNC"/>
    <property type="match status" value="1"/>
</dbReference>
<evidence type="ECO:0000256" key="7">
    <source>
        <dbReference type="SAM" id="Phobius"/>
    </source>
</evidence>
<dbReference type="GeneID" id="106528223"/>
<evidence type="ECO:0000256" key="1">
    <source>
        <dbReference type="ARBA" id="ARBA00022692"/>
    </source>
</evidence>
<evidence type="ECO:0000256" key="3">
    <source>
        <dbReference type="ARBA" id="ARBA00023054"/>
    </source>
</evidence>
<evidence type="ECO:0000256" key="4">
    <source>
        <dbReference type="ARBA" id="ARBA00023136"/>
    </source>
</evidence>
<feature type="compositionally biased region" description="Acidic residues" evidence="6">
    <location>
        <begin position="351"/>
        <end position="365"/>
    </location>
</feature>
<dbReference type="FunFam" id="2.60.120.260:FF:000009">
    <property type="entry name" value="SUN domain-containing protein 1 isoform X1"/>
    <property type="match status" value="1"/>
</dbReference>
<evidence type="ECO:0000313" key="10">
    <source>
        <dbReference type="RefSeq" id="XP_013878792.1"/>
    </source>
</evidence>
<keyword evidence="4 7" id="KW-0472">Membrane</keyword>
<dbReference type="Gene3D" id="2.60.120.260">
    <property type="entry name" value="Galactose-binding domain-like"/>
    <property type="match status" value="1"/>
</dbReference>
<gene>
    <name evidence="10" type="primary">LOC106528223</name>
</gene>
<dbReference type="Proteomes" id="UP000192220">
    <property type="component" value="Unplaced"/>
</dbReference>
<dbReference type="GO" id="GO:0034993">
    <property type="term" value="C:meiotic nuclear membrane microtubule tethering complex"/>
    <property type="evidence" value="ECO:0007669"/>
    <property type="project" value="TreeGrafter"/>
</dbReference>
<dbReference type="AlphaFoldDB" id="A0A2I4CFN0"/>
<dbReference type="InterPro" id="IPR045119">
    <property type="entry name" value="SUN1-5"/>
</dbReference>
<evidence type="ECO:0000259" key="8">
    <source>
        <dbReference type="PROSITE" id="PS51469"/>
    </source>
</evidence>
<dbReference type="PROSITE" id="PS51469">
    <property type="entry name" value="SUN"/>
    <property type="match status" value="1"/>
</dbReference>
<evidence type="ECO:0000256" key="5">
    <source>
        <dbReference type="ARBA" id="ARBA00037816"/>
    </source>
</evidence>
<comment type="subcellular location">
    <subcellularLocation>
        <location evidence="5">Nucleus inner membrane</location>
        <topology evidence="5">Single-pass type II membrane protein</topology>
    </subcellularLocation>
</comment>
<evidence type="ECO:0000256" key="2">
    <source>
        <dbReference type="ARBA" id="ARBA00022989"/>
    </source>
</evidence>
<feature type="compositionally biased region" description="Low complexity" evidence="6">
    <location>
        <begin position="30"/>
        <end position="82"/>
    </location>
</feature>
<dbReference type="KEGG" id="alim:106528223"/>
<proteinExistence type="predicted"/>
<dbReference type="InParanoid" id="A0A2I4CFN0"/>
<feature type="compositionally biased region" description="Polar residues" evidence="6">
    <location>
        <begin position="340"/>
        <end position="349"/>
    </location>
</feature>
<dbReference type="PANTHER" id="PTHR12911">
    <property type="entry name" value="SAD1/UNC-84-LIKE PROTEIN-RELATED"/>
    <property type="match status" value="1"/>
</dbReference>
<keyword evidence="1 7" id="KW-0812">Transmembrane</keyword>
<dbReference type="InterPro" id="IPR012919">
    <property type="entry name" value="SUN_dom"/>
</dbReference>
<dbReference type="GO" id="GO:0043495">
    <property type="term" value="F:protein-membrane adaptor activity"/>
    <property type="evidence" value="ECO:0007669"/>
    <property type="project" value="TreeGrafter"/>
</dbReference>
<name>A0A2I4CFN0_AUSLI</name>
<keyword evidence="2 7" id="KW-1133">Transmembrane helix</keyword>
<accession>A0A2I4CFN0</accession>
<keyword evidence="9" id="KW-1185">Reference proteome</keyword>
<dbReference type="GO" id="GO:0005637">
    <property type="term" value="C:nuclear inner membrane"/>
    <property type="evidence" value="ECO:0007669"/>
    <property type="project" value="UniProtKB-SubCell"/>
</dbReference>
<dbReference type="OrthoDB" id="342281at2759"/>
<feature type="transmembrane region" description="Helical" evidence="7">
    <location>
        <begin position="291"/>
        <end position="314"/>
    </location>
</feature>
<dbReference type="RefSeq" id="XP_013878792.1">
    <property type="nucleotide sequence ID" value="XM_014023338.1"/>
</dbReference>